<evidence type="ECO:0000256" key="7">
    <source>
        <dbReference type="ARBA" id="ARBA00022840"/>
    </source>
</evidence>
<evidence type="ECO:0000256" key="3">
    <source>
        <dbReference type="ARBA" id="ARBA00022763"/>
    </source>
</evidence>
<organism evidence="11 12">
    <name type="scientific">Candidatus Aphodomorpha intestinavium</name>
    <dbReference type="NCBI Taxonomy" id="2840672"/>
    <lineage>
        <taxon>Bacteria</taxon>
        <taxon>Bacillati</taxon>
        <taxon>Bacillota</taxon>
        <taxon>Clostridia</taxon>
        <taxon>Eubacteriales</taxon>
        <taxon>Candidatus Aphodomorpha</taxon>
    </lineage>
</organism>
<dbReference type="EMBL" id="DVNZ01000040">
    <property type="protein sequence ID" value="HIU93752.1"/>
    <property type="molecule type" value="Genomic_DNA"/>
</dbReference>
<gene>
    <name evidence="11" type="ORF">IAD24_01205</name>
</gene>
<dbReference type="Pfam" id="PF21445">
    <property type="entry name" value="ADDB_N"/>
    <property type="match status" value="1"/>
</dbReference>
<keyword evidence="9" id="KW-0234">DNA repair</keyword>
<dbReference type="Proteomes" id="UP000824128">
    <property type="component" value="Unassembled WGS sequence"/>
</dbReference>
<dbReference type="GO" id="GO:0004386">
    <property type="term" value="F:helicase activity"/>
    <property type="evidence" value="ECO:0007669"/>
    <property type="project" value="UniProtKB-KW"/>
</dbReference>
<evidence type="ECO:0000313" key="11">
    <source>
        <dbReference type="EMBL" id="HIU93752.1"/>
    </source>
</evidence>
<feature type="non-terminal residue" evidence="11">
    <location>
        <position position="641"/>
    </location>
</feature>
<sequence>MPAPERPRPGLHLITGRAGAGKTRLLTEALAAHMRRGERAILIVPEQHTFEAERRVAEAAGGLFGVQVLSLERLSERVLHTAGERRTFLTEQGVRMVVRRAALHRQQSLRAFSHVARANGFAGEIAALIAACKQAGITPEMLHGAAAALPEDSLLSEKLADTALLYADVEAYLSERYLTENDLYAAAAALLPGSFAGGVPIYLDGLPAVTRQVLSFLEALLGAAQSLTVALTLDEQSPDADVFAPNADACAALRAMAARLGLPVFERRLDGRRAADAALEHLERRLFVYPDEPYRQAAPAVTVFGANSRTAEVRALCDAVLALAREGVRYRDMAVLVSDMDAYAGTLARVCAARGLPLFLDTRRPVGDHAAARLLLCAVRAVAGGFAAADMIDLVKTGYAGVSHEDAELFENHVLRFGVRFSRFLAPFTRGEAPAVPEAVRQAVTGPLLMLREGLRNPAAADKARACYDYLAALDVQGQLERRAQALMAQGRVPLAQEHAQVWNALAALLEQIDAILGNVRMGRAEFLALLEEGLSGATLGVLPDTSDALRLSPLSRAGGGAVRALFVLGCSEGLLPRDHADDGLLDETERDALAALGLPRMHGAAFLSAHERLMLYEALARPTERLYLFYPFTGEGGELP</sequence>
<dbReference type="GO" id="GO:0003677">
    <property type="term" value="F:DNA binding"/>
    <property type="evidence" value="ECO:0007669"/>
    <property type="project" value="UniProtKB-KW"/>
</dbReference>
<evidence type="ECO:0000256" key="6">
    <source>
        <dbReference type="ARBA" id="ARBA00022839"/>
    </source>
</evidence>
<evidence type="ECO:0000259" key="10">
    <source>
        <dbReference type="PROSITE" id="PS51217"/>
    </source>
</evidence>
<accession>A0A9D1N253</accession>
<dbReference type="InterPro" id="IPR049035">
    <property type="entry name" value="ADDB_N"/>
</dbReference>
<keyword evidence="5" id="KW-0347">Helicase</keyword>
<evidence type="ECO:0000256" key="4">
    <source>
        <dbReference type="ARBA" id="ARBA00022801"/>
    </source>
</evidence>
<evidence type="ECO:0000256" key="9">
    <source>
        <dbReference type="ARBA" id="ARBA00023204"/>
    </source>
</evidence>
<keyword evidence="3" id="KW-0227">DNA damage</keyword>
<reference evidence="11" key="1">
    <citation type="submission" date="2020-10" db="EMBL/GenBank/DDBJ databases">
        <authorList>
            <person name="Gilroy R."/>
        </authorList>
    </citation>
    <scope>NUCLEOTIDE SEQUENCE</scope>
    <source>
        <strain evidence="11">ChiGjej2B2-16831</strain>
    </source>
</reference>
<dbReference type="GO" id="GO:0006281">
    <property type="term" value="P:DNA repair"/>
    <property type="evidence" value="ECO:0007669"/>
    <property type="project" value="UniProtKB-KW"/>
</dbReference>
<reference evidence="11" key="2">
    <citation type="journal article" date="2021" name="PeerJ">
        <title>Extensive microbial diversity within the chicken gut microbiome revealed by metagenomics and culture.</title>
        <authorList>
            <person name="Gilroy R."/>
            <person name="Ravi A."/>
            <person name="Getino M."/>
            <person name="Pursley I."/>
            <person name="Horton D.L."/>
            <person name="Alikhan N.F."/>
            <person name="Baker D."/>
            <person name="Gharbi K."/>
            <person name="Hall N."/>
            <person name="Watson M."/>
            <person name="Adriaenssens E.M."/>
            <person name="Foster-Nyarko E."/>
            <person name="Jarju S."/>
            <person name="Secka A."/>
            <person name="Antonio M."/>
            <person name="Oren A."/>
            <person name="Chaudhuri R.R."/>
            <person name="La Ragione R."/>
            <person name="Hildebrand F."/>
            <person name="Pallen M.J."/>
        </authorList>
    </citation>
    <scope>NUCLEOTIDE SEQUENCE</scope>
    <source>
        <strain evidence="11">ChiGjej2B2-16831</strain>
    </source>
</reference>
<dbReference type="PROSITE" id="PS51217">
    <property type="entry name" value="UVRD_HELICASE_CTER"/>
    <property type="match status" value="1"/>
</dbReference>
<keyword evidence="7" id="KW-0067">ATP-binding</keyword>
<dbReference type="PANTHER" id="PTHR30591">
    <property type="entry name" value="RECBCD ENZYME SUBUNIT RECC"/>
    <property type="match status" value="1"/>
</dbReference>
<dbReference type="GO" id="GO:0006310">
    <property type="term" value="P:DNA recombination"/>
    <property type="evidence" value="ECO:0007669"/>
    <property type="project" value="TreeGrafter"/>
</dbReference>
<keyword evidence="4" id="KW-0378">Hydrolase</keyword>
<proteinExistence type="predicted"/>
<dbReference type="Gene3D" id="3.40.50.300">
    <property type="entry name" value="P-loop containing nucleotide triphosphate hydrolases"/>
    <property type="match status" value="4"/>
</dbReference>
<dbReference type="InterPro" id="IPR014017">
    <property type="entry name" value="DNA_helicase_UvrD-like_C"/>
</dbReference>
<dbReference type="PANTHER" id="PTHR30591:SF1">
    <property type="entry name" value="RECBCD ENZYME SUBUNIT RECC"/>
    <property type="match status" value="1"/>
</dbReference>
<keyword evidence="1" id="KW-0540">Nuclease</keyword>
<keyword evidence="2" id="KW-0547">Nucleotide-binding</keyword>
<dbReference type="InterPro" id="IPR027417">
    <property type="entry name" value="P-loop_NTPase"/>
</dbReference>
<evidence type="ECO:0000256" key="2">
    <source>
        <dbReference type="ARBA" id="ARBA00022741"/>
    </source>
</evidence>
<keyword evidence="8" id="KW-0238">DNA-binding</keyword>
<dbReference type="AlphaFoldDB" id="A0A9D1N253"/>
<dbReference type="GO" id="GO:0005524">
    <property type="term" value="F:ATP binding"/>
    <property type="evidence" value="ECO:0007669"/>
    <property type="project" value="UniProtKB-KW"/>
</dbReference>
<keyword evidence="6" id="KW-0269">Exonuclease</keyword>
<evidence type="ECO:0000256" key="8">
    <source>
        <dbReference type="ARBA" id="ARBA00023125"/>
    </source>
</evidence>
<name>A0A9D1N253_9FIRM</name>
<comment type="caution">
    <text evidence="11">The sequence shown here is derived from an EMBL/GenBank/DDBJ whole genome shotgun (WGS) entry which is preliminary data.</text>
</comment>
<dbReference type="GO" id="GO:0004527">
    <property type="term" value="F:exonuclease activity"/>
    <property type="evidence" value="ECO:0007669"/>
    <property type="project" value="UniProtKB-KW"/>
</dbReference>
<dbReference type="SUPFAM" id="SSF52540">
    <property type="entry name" value="P-loop containing nucleoside triphosphate hydrolases"/>
    <property type="match status" value="2"/>
</dbReference>
<evidence type="ECO:0000256" key="5">
    <source>
        <dbReference type="ARBA" id="ARBA00022806"/>
    </source>
</evidence>
<evidence type="ECO:0000256" key="1">
    <source>
        <dbReference type="ARBA" id="ARBA00022722"/>
    </source>
</evidence>
<protein>
    <recommendedName>
        <fullName evidence="10">UvrD-like helicase C-terminal domain-containing protein</fullName>
    </recommendedName>
</protein>
<feature type="domain" description="UvrD-like helicase C-terminal" evidence="10">
    <location>
        <begin position="269"/>
        <end position="560"/>
    </location>
</feature>
<evidence type="ECO:0000313" key="12">
    <source>
        <dbReference type="Proteomes" id="UP000824128"/>
    </source>
</evidence>